<name>A0A0D6B8R5_RHOSU</name>
<dbReference type="EMBL" id="AP014800">
    <property type="protein sequence ID" value="BAQ71205.1"/>
    <property type="molecule type" value="Genomic_DNA"/>
</dbReference>
<feature type="compositionally biased region" description="Basic and acidic residues" evidence="6">
    <location>
        <begin position="25"/>
        <end position="40"/>
    </location>
</feature>
<feature type="compositionally biased region" description="Low complexity" evidence="6">
    <location>
        <begin position="71"/>
        <end position="80"/>
    </location>
</feature>
<evidence type="ECO:0000256" key="6">
    <source>
        <dbReference type="SAM" id="MobiDB-lite"/>
    </source>
</evidence>
<dbReference type="AlphaFoldDB" id="A0A0D6B8R5"/>
<evidence type="ECO:0000256" key="1">
    <source>
        <dbReference type="ARBA" id="ARBA00004370"/>
    </source>
</evidence>
<reference evidence="7 8" key="1">
    <citation type="submission" date="2015-02" db="EMBL/GenBank/DDBJ databases">
        <title>Genome sequene of Rhodovulum sulfidophilum DSM 2351.</title>
        <authorList>
            <person name="Nagao N."/>
        </authorList>
    </citation>
    <scope>NUCLEOTIDE SEQUENCE [LARGE SCALE GENOMIC DNA]</scope>
    <source>
        <strain evidence="7 8">DSM 2351</strain>
    </source>
</reference>
<keyword evidence="3" id="KW-1133">Transmembrane helix</keyword>
<accession>A0A0D6B8R5</accession>
<dbReference type="Proteomes" id="UP000064912">
    <property type="component" value="Chromosome"/>
</dbReference>
<proteinExistence type="predicted"/>
<dbReference type="PATRIC" id="fig|35806.4.peg.4186"/>
<organism evidence="7 8">
    <name type="scientific">Rhodovulum sulfidophilum</name>
    <name type="common">Rhodobacter sulfidophilus</name>
    <dbReference type="NCBI Taxonomy" id="35806"/>
    <lineage>
        <taxon>Bacteria</taxon>
        <taxon>Pseudomonadati</taxon>
        <taxon>Pseudomonadota</taxon>
        <taxon>Alphaproteobacteria</taxon>
        <taxon>Rhodobacterales</taxon>
        <taxon>Paracoccaceae</taxon>
        <taxon>Rhodovulum</taxon>
    </lineage>
</organism>
<dbReference type="InterPro" id="IPR019133">
    <property type="entry name" value="MIC60"/>
</dbReference>
<dbReference type="KEGG" id="rsu:NHU_04082"/>
<evidence type="ECO:0000256" key="2">
    <source>
        <dbReference type="ARBA" id="ARBA00022692"/>
    </source>
</evidence>
<evidence type="ECO:0008006" key="9">
    <source>
        <dbReference type="Google" id="ProtNLM"/>
    </source>
</evidence>
<sequence>MAKTEDETDSEDTRTSQPEGGGETGEGRLETAIRTARDRDETDEDVNTEPPRDETPTEDDTPAEEVSETGPSEPAVSPAPAAAPVPPKRGLVGAVAPVLGGILAAGIGFATAQYIQPEGWSFPGTSAGIGDKGMAVLTETGARLDRIEAALAERPSGTGADDAIAPQISALQEQIGKIADQLAGIDARVTELAEAPAAAASGEAAAALKAYEDQIAQMREQNAELSASVQEVSKKAEADIGQAMDRAAQVEARAALMRIDAALADGAPFDSALGQFGAIEVPEALTAVAGKGVETLPELQDSFPAAARDALETALKEQAAGGVGDKFAAFLRSQLGVRSLTPKEGDDADAVLSRAEAALREGDLRAALSELDGLDDGARAEMAGWIDAARARADAVEAAQSLEQTLNSN</sequence>
<evidence type="ECO:0000313" key="7">
    <source>
        <dbReference type="EMBL" id="BAQ71205.1"/>
    </source>
</evidence>
<dbReference type="eggNOG" id="COG4223">
    <property type="taxonomic scope" value="Bacteria"/>
</dbReference>
<dbReference type="GO" id="GO:0016020">
    <property type="term" value="C:membrane"/>
    <property type="evidence" value="ECO:0007669"/>
    <property type="project" value="UniProtKB-SubCell"/>
</dbReference>
<keyword evidence="2" id="KW-0812">Transmembrane</keyword>
<evidence type="ECO:0000256" key="3">
    <source>
        <dbReference type="ARBA" id="ARBA00022989"/>
    </source>
</evidence>
<comment type="subcellular location">
    <subcellularLocation>
        <location evidence="1">Membrane</location>
    </subcellularLocation>
</comment>
<evidence type="ECO:0000256" key="4">
    <source>
        <dbReference type="ARBA" id="ARBA00023136"/>
    </source>
</evidence>
<evidence type="ECO:0000256" key="5">
    <source>
        <dbReference type="SAM" id="Coils"/>
    </source>
</evidence>
<feature type="region of interest" description="Disordered" evidence="6">
    <location>
        <begin position="1"/>
        <end position="85"/>
    </location>
</feature>
<evidence type="ECO:0000313" key="8">
    <source>
        <dbReference type="Proteomes" id="UP000064912"/>
    </source>
</evidence>
<dbReference type="Pfam" id="PF09731">
    <property type="entry name" value="Mitofilin"/>
    <property type="match status" value="1"/>
</dbReference>
<feature type="compositionally biased region" description="Acidic residues" evidence="6">
    <location>
        <begin position="56"/>
        <end position="67"/>
    </location>
</feature>
<keyword evidence="4" id="KW-0472">Membrane</keyword>
<keyword evidence="5" id="KW-0175">Coiled coil</keyword>
<protein>
    <recommendedName>
        <fullName evidence="9">Mitochondrial inner membrane protein</fullName>
    </recommendedName>
</protein>
<feature type="compositionally biased region" description="Acidic residues" evidence="6">
    <location>
        <begin position="1"/>
        <end position="10"/>
    </location>
</feature>
<gene>
    <name evidence="7" type="ORF">NHU_04082</name>
</gene>
<feature type="coiled-coil region" evidence="5">
    <location>
        <begin position="201"/>
        <end position="253"/>
    </location>
</feature>